<dbReference type="KEGG" id="cfu:CFU_2576"/>
<reference evidence="3 4" key="5">
    <citation type="journal article" date="2011" name="ISME J.">
        <title>Dual transcriptional profiling of a bacterial/fungal confrontation: Collimonas fungivorans versus Aspergillus niger.</title>
        <authorList>
            <person name="Mela F."/>
            <person name="Fritsche K."/>
            <person name="de Boer W."/>
            <person name="van Veen J.A."/>
            <person name="de Graaff L.H."/>
            <person name="van den Berg M."/>
            <person name="Leveau J.H."/>
        </authorList>
    </citation>
    <scope>NUCLEOTIDE SEQUENCE [LARGE SCALE GENOMIC DNA]</scope>
    <source>
        <strain evidence="3 4">Ter331</strain>
    </source>
</reference>
<name>G0A9E1_COLFT</name>
<dbReference type="PANTHER" id="PTHR46797:SF10">
    <property type="entry name" value="BLR1115 PROTEIN"/>
    <property type="match status" value="1"/>
</dbReference>
<dbReference type="CDD" id="cd00093">
    <property type="entry name" value="HTH_XRE"/>
    <property type="match status" value="1"/>
</dbReference>
<dbReference type="CDD" id="cd02209">
    <property type="entry name" value="cupin_XRE_C"/>
    <property type="match status" value="1"/>
</dbReference>
<dbReference type="Gene3D" id="1.10.260.40">
    <property type="entry name" value="lambda repressor-like DNA-binding domains"/>
    <property type="match status" value="1"/>
</dbReference>
<dbReference type="HOGENOM" id="CLU_085376_4_0_4"/>
<feature type="domain" description="HTH cro/C1-type" evidence="2">
    <location>
        <begin position="86"/>
        <end position="140"/>
    </location>
</feature>
<dbReference type="InterPro" id="IPR050807">
    <property type="entry name" value="TransReg_Diox_bact_type"/>
</dbReference>
<dbReference type="Proteomes" id="UP000008392">
    <property type="component" value="Chromosome"/>
</dbReference>
<reference evidence="3 4" key="2">
    <citation type="journal article" date="2006" name="J. Microbiol. Methods">
        <title>Genomic flank-sequencing of plasposon insertion sites for rapid identification of functional genes.</title>
        <authorList>
            <person name="Leveau J.H."/>
            <person name="Gerards S."/>
            <person name="Fritsche K."/>
            <person name="Zondag G."/>
            <person name="van Veen J.A."/>
        </authorList>
    </citation>
    <scope>NUCLEOTIDE SEQUENCE [LARGE SCALE GENOMIC DNA]</scope>
    <source>
        <strain evidence="3 4">Ter331</strain>
    </source>
</reference>
<reference evidence="3 4" key="4">
    <citation type="journal article" date="2010" name="Environ. Microbiol.">
        <title>The bacterial genus Collimonas: mycophagy, weathering and other adaptive solutions to life in oligotrophic soil environments.</title>
        <authorList>
            <person name="Leveau J.H."/>
            <person name="Uroz S."/>
            <person name="de Boer W."/>
        </authorList>
    </citation>
    <scope>NUCLEOTIDE SEQUENCE [LARGE SCALE GENOMIC DNA]</scope>
    <source>
        <strain evidence="3 4">Ter331</strain>
    </source>
</reference>
<dbReference type="PANTHER" id="PTHR46797">
    <property type="entry name" value="HTH-TYPE TRANSCRIPTIONAL REGULATOR"/>
    <property type="match status" value="1"/>
</dbReference>
<reference evidence="3 4" key="1">
    <citation type="journal article" date="2004" name="Environ. Microbiol.">
        <title>Phylogeny-function analysis of (meta)genomic libraries: screening for expression of ribosomal RNA genes by large-insert library fluorescent in situ hybridization (LIL-FISH).</title>
        <authorList>
            <person name="Leveau J.H."/>
            <person name="Gerards S."/>
            <person name="de Boer W."/>
            <person name="van Veen J.A."/>
        </authorList>
    </citation>
    <scope>NUCLEOTIDE SEQUENCE [LARGE SCALE GENOMIC DNA]</scope>
    <source>
        <strain evidence="3 4">Ter331</strain>
    </source>
</reference>
<dbReference type="GO" id="GO:0003700">
    <property type="term" value="F:DNA-binding transcription factor activity"/>
    <property type="evidence" value="ECO:0007669"/>
    <property type="project" value="TreeGrafter"/>
</dbReference>
<gene>
    <name evidence="3" type="ordered locus">CFU_2576</name>
</gene>
<keyword evidence="4" id="KW-1185">Reference proteome</keyword>
<dbReference type="AlphaFoldDB" id="G0A9E1"/>
<dbReference type="InterPro" id="IPR001387">
    <property type="entry name" value="Cro/C1-type_HTH"/>
</dbReference>
<dbReference type="STRING" id="1005048.CFU_2576"/>
<dbReference type="eggNOG" id="COG3837">
    <property type="taxonomic scope" value="Bacteria"/>
</dbReference>
<sequence length="264" mass="28652">MGSSLDSFFARCSTPPGDGCLFGQRRRSLSHENNTLNRCPAKLAGPAALQILGLTSPSNIIENNSIIIETEESSPMDINARIAARVSFLRQERGLSLDALATRCSVSRSMISLIERGQSNATAVVLEKLATGLGVMLPALFEDPQPQTAPLIRHADQPQWRDPQSGYVRRNISPPDPQSPLRIVEVLFPAGARVTYETAAREALVYQQVWILEGKMDIAVGAAQYSLAAGDCLAFQLDSPVAYHNPHRKPALYAVASSTDNARQ</sequence>
<evidence type="ECO:0000313" key="3">
    <source>
        <dbReference type="EMBL" id="AEK62403.1"/>
    </source>
</evidence>
<keyword evidence="1" id="KW-0238">DNA-binding</keyword>
<evidence type="ECO:0000259" key="2">
    <source>
        <dbReference type="PROSITE" id="PS50943"/>
    </source>
</evidence>
<dbReference type="EMBL" id="CP002745">
    <property type="protein sequence ID" value="AEK62403.1"/>
    <property type="molecule type" value="Genomic_DNA"/>
</dbReference>
<dbReference type="Gene3D" id="2.60.120.10">
    <property type="entry name" value="Jelly Rolls"/>
    <property type="match status" value="1"/>
</dbReference>
<reference evidence="4" key="6">
    <citation type="submission" date="2011-05" db="EMBL/GenBank/DDBJ databases">
        <title>Complete sequence of Collimonas fungivorans Ter331.</title>
        <authorList>
            <person name="Leveau J.H."/>
        </authorList>
    </citation>
    <scope>NUCLEOTIDE SEQUENCE [LARGE SCALE GENOMIC DNA]</scope>
    <source>
        <strain evidence="4">Ter331</strain>
    </source>
</reference>
<dbReference type="eggNOG" id="COG1396">
    <property type="taxonomic scope" value="Bacteria"/>
</dbReference>
<dbReference type="PROSITE" id="PS50943">
    <property type="entry name" value="HTH_CROC1"/>
    <property type="match status" value="1"/>
</dbReference>
<reference evidence="3 4" key="3">
    <citation type="journal article" date="2008" name="FEMS Microbiol. Ecol.">
        <title>Identification and characterization of genes underlying chitinolysis in Collimonas fungivorans Ter331.</title>
        <authorList>
            <person name="Fritsche K."/>
            <person name="de Boer W."/>
            <person name="Gerards S."/>
            <person name="van den Berg M."/>
            <person name="van Veen J.A."/>
            <person name="Leveau J.H."/>
        </authorList>
    </citation>
    <scope>NUCLEOTIDE SEQUENCE [LARGE SCALE GENOMIC DNA]</scope>
    <source>
        <strain evidence="3 4">Ter331</strain>
    </source>
</reference>
<dbReference type="SMART" id="SM00530">
    <property type="entry name" value="HTH_XRE"/>
    <property type="match status" value="1"/>
</dbReference>
<evidence type="ECO:0000256" key="1">
    <source>
        <dbReference type="ARBA" id="ARBA00023125"/>
    </source>
</evidence>
<accession>G0A9E1</accession>
<proteinExistence type="predicted"/>
<evidence type="ECO:0000313" key="4">
    <source>
        <dbReference type="Proteomes" id="UP000008392"/>
    </source>
</evidence>
<dbReference type="GO" id="GO:0003677">
    <property type="term" value="F:DNA binding"/>
    <property type="evidence" value="ECO:0007669"/>
    <property type="project" value="UniProtKB-KW"/>
</dbReference>
<dbReference type="InterPro" id="IPR010982">
    <property type="entry name" value="Lambda_DNA-bd_dom_sf"/>
</dbReference>
<dbReference type="SUPFAM" id="SSF51182">
    <property type="entry name" value="RmlC-like cupins"/>
    <property type="match status" value="1"/>
</dbReference>
<organism evidence="3 4">
    <name type="scientific">Collimonas fungivorans (strain Ter331)</name>
    <dbReference type="NCBI Taxonomy" id="1005048"/>
    <lineage>
        <taxon>Bacteria</taxon>
        <taxon>Pseudomonadati</taxon>
        <taxon>Pseudomonadota</taxon>
        <taxon>Betaproteobacteria</taxon>
        <taxon>Burkholderiales</taxon>
        <taxon>Oxalobacteraceae</taxon>
        <taxon>Collimonas</taxon>
    </lineage>
</organism>
<dbReference type="InterPro" id="IPR011051">
    <property type="entry name" value="RmlC_Cupin_sf"/>
</dbReference>
<dbReference type="SUPFAM" id="SSF47413">
    <property type="entry name" value="lambda repressor-like DNA-binding domains"/>
    <property type="match status" value="1"/>
</dbReference>
<dbReference type="GO" id="GO:0005829">
    <property type="term" value="C:cytosol"/>
    <property type="evidence" value="ECO:0007669"/>
    <property type="project" value="TreeGrafter"/>
</dbReference>
<dbReference type="Pfam" id="PF01381">
    <property type="entry name" value="HTH_3"/>
    <property type="match status" value="1"/>
</dbReference>
<dbReference type="InterPro" id="IPR014710">
    <property type="entry name" value="RmlC-like_jellyroll"/>
</dbReference>
<protein>
    <submittedName>
        <fullName evidence="3">Transcriptional regulator</fullName>
    </submittedName>
</protein>